<evidence type="ECO:0000313" key="2">
    <source>
        <dbReference type="Proteomes" id="UP000052991"/>
    </source>
</evidence>
<protein>
    <submittedName>
        <fullName evidence="1">Uncharacterized protein</fullName>
    </submittedName>
</protein>
<comment type="caution">
    <text evidence="1">The sequence shown here is derived from an EMBL/GenBank/DDBJ whole genome shotgun (WGS) entry which is preliminary data.</text>
</comment>
<dbReference type="EMBL" id="LKLW01000087">
    <property type="protein sequence ID" value="KSU26836.1"/>
    <property type="molecule type" value="Genomic_DNA"/>
</dbReference>
<accession>A0A0V8ELU1</accession>
<gene>
    <name evidence="1" type="ORF">N42_1371</name>
</gene>
<dbReference type="AlphaFoldDB" id="A0A0V8ELU1"/>
<organism evidence="1 2">
    <name type="scientific">Lactococcus lactis subsp. lactis</name>
    <name type="common">Streptococcus lactis</name>
    <dbReference type="NCBI Taxonomy" id="1360"/>
    <lineage>
        <taxon>Bacteria</taxon>
        <taxon>Bacillati</taxon>
        <taxon>Bacillota</taxon>
        <taxon>Bacilli</taxon>
        <taxon>Lactobacillales</taxon>
        <taxon>Streptococcaceae</taxon>
        <taxon>Lactococcus</taxon>
    </lineage>
</organism>
<name>A0A0V8ELU1_LACLL</name>
<reference evidence="2" key="1">
    <citation type="submission" date="2015-10" db="EMBL/GenBank/DDBJ databases">
        <title>Draft Genome Sequences of 11 Lactococcus lactis subspecies cremoris strains.</title>
        <authorList>
            <person name="Wels M."/>
            <person name="Backus L."/>
            <person name="Boekhorst J."/>
            <person name="Dijkstra A."/>
            <person name="Beerthuizen M."/>
            <person name="Kelly W."/>
            <person name="Siezen R."/>
            <person name="Bachmann H."/>
            <person name="Van Hijum S."/>
        </authorList>
    </citation>
    <scope>NUCLEOTIDE SEQUENCE [LARGE SCALE GENOMIC DNA]</scope>
    <source>
        <strain evidence="2">N42</strain>
    </source>
</reference>
<dbReference type="Proteomes" id="UP000052991">
    <property type="component" value="Unassembled WGS sequence"/>
</dbReference>
<dbReference type="PATRIC" id="fig|1360.116.peg.1123"/>
<evidence type="ECO:0000313" key="1">
    <source>
        <dbReference type="EMBL" id="KSU26836.1"/>
    </source>
</evidence>
<sequence>MEFKKYRATRKNLELLRKVLNELGYNKYENYSTDEAYPVEHDINNLDLECFKIECWHSIYSLEINYRMQELEKEL</sequence>
<proteinExistence type="predicted"/>
<dbReference type="RefSeq" id="WP_058212891.1">
    <property type="nucleotide sequence ID" value="NZ_LKLW01000087.1"/>
</dbReference>